<evidence type="ECO:0000256" key="2">
    <source>
        <dbReference type="ARBA" id="ARBA00023015"/>
    </source>
</evidence>
<gene>
    <name evidence="6" type="ORF">FC85_GL001745</name>
</gene>
<dbReference type="Proteomes" id="UP000052013">
    <property type="component" value="Unassembled WGS sequence"/>
</dbReference>
<dbReference type="RefSeq" id="WP_057866051.1">
    <property type="nucleotide sequence ID" value="NZ_AZEY01000105.1"/>
</dbReference>
<dbReference type="Gene3D" id="3.40.190.290">
    <property type="match status" value="1"/>
</dbReference>
<keyword evidence="4" id="KW-0804">Transcription</keyword>
<evidence type="ECO:0000313" key="6">
    <source>
        <dbReference type="EMBL" id="KRL62877.1"/>
    </source>
</evidence>
<dbReference type="InterPro" id="IPR005119">
    <property type="entry name" value="LysR_subst-bd"/>
</dbReference>
<evidence type="ECO:0000259" key="5">
    <source>
        <dbReference type="PROSITE" id="PS50931"/>
    </source>
</evidence>
<comment type="similarity">
    <text evidence="1">Belongs to the LysR transcriptional regulatory family.</text>
</comment>
<dbReference type="AlphaFoldDB" id="A0A0R1S122"/>
<dbReference type="GO" id="GO:0003677">
    <property type="term" value="F:DNA binding"/>
    <property type="evidence" value="ECO:0007669"/>
    <property type="project" value="UniProtKB-KW"/>
</dbReference>
<dbReference type="PANTHER" id="PTHR30346">
    <property type="entry name" value="TRANSCRIPTIONAL DUAL REGULATOR HCAR-RELATED"/>
    <property type="match status" value="1"/>
</dbReference>
<proteinExistence type="inferred from homology"/>
<dbReference type="Pfam" id="PF03466">
    <property type="entry name" value="LysR_substrate"/>
    <property type="match status" value="1"/>
</dbReference>
<dbReference type="STRING" id="1423739.FC85_GL001745"/>
<dbReference type="PROSITE" id="PS50931">
    <property type="entry name" value="HTH_LYSR"/>
    <property type="match status" value="1"/>
</dbReference>
<dbReference type="Pfam" id="PF00126">
    <property type="entry name" value="HTH_1"/>
    <property type="match status" value="1"/>
</dbReference>
<dbReference type="SUPFAM" id="SSF53850">
    <property type="entry name" value="Periplasmic binding protein-like II"/>
    <property type="match status" value="1"/>
</dbReference>
<organism evidence="6 7">
    <name type="scientific">Lentilactobacillus diolivorans DSM 14421</name>
    <dbReference type="NCBI Taxonomy" id="1423739"/>
    <lineage>
        <taxon>Bacteria</taxon>
        <taxon>Bacillati</taxon>
        <taxon>Bacillota</taxon>
        <taxon>Bacilli</taxon>
        <taxon>Lactobacillales</taxon>
        <taxon>Lactobacillaceae</taxon>
        <taxon>Lentilactobacillus</taxon>
    </lineage>
</organism>
<sequence>MIDDKLLYFLFAAENSSFSKTAAHFFISSTAVSKAIANLEARIGVQLFLRHKNSIELTAQGRAFYENAKFIASDYQNAIEAAKKVGGIQKKPIKIGFSSIYEARLVTPVINKFLKKYPKIKVTFTHRSVEQLLQAIDEGSIDIGLTFEKSKVSPSITAVSLYESDYLIGLSKENQLANKQILTSKDLLSETCGYYSQYNSALARQLLLYSASQNGFQINQLKQYETYETLLISVATNQCFAFFPKLFAIPNWFPDITFVPAEKTFSSYQLVALQKKAASRDSESSLLIDFLKRKILNSIGINL</sequence>
<dbReference type="CDD" id="cd05466">
    <property type="entry name" value="PBP2_LTTR_substrate"/>
    <property type="match status" value="1"/>
</dbReference>
<protein>
    <recommendedName>
        <fullName evidence="5">HTH lysR-type domain-containing protein</fullName>
    </recommendedName>
</protein>
<dbReference type="InterPro" id="IPR036390">
    <property type="entry name" value="WH_DNA-bd_sf"/>
</dbReference>
<evidence type="ECO:0000256" key="1">
    <source>
        <dbReference type="ARBA" id="ARBA00009437"/>
    </source>
</evidence>
<dbReference type="PANTHER" id="PTHR30346:SF28">
    <property type="entry name" value="HTH-TYPE TRANSCRIPTIONAL REGULATOR CYNR"/>
    <property type="match status" value="1"/>
</dbReference>
<reference evidence="6 7" key="1">
    <citation type="journal article" date="2015" name="Genome Announc.">
        <title>Expanding the biotechnology potential of lactobacilli through comparative genomics of 213 strains and associated genera.</title>
        <authorList>
            <person name="Sun Z."/>
            <person name="Harris H.M."/>
            <person name="McCann A."/>
            <person name="Guo C."/>
            <person name="Argimon S."/>
            <person name="Zhang W."/>
            <person name="Yang X."/>
            <person name="Jeffery I.B."/>
            <person name="Cooney J.C."/>
            <person name="Kagawa T.F."/>
            <person name="Liu W."/>
            <person name="Song Y."/>
            <person name="Salvetti E."/>
            <person name="Wrobel A."/>
            <person name="Rasinkangas P."/>
            <person name="Parkhill J."/>
            <person name="Rea M.C."/>
            <person name="O'Sullivan O."/>
            <person name="Ritari J."/>
            <person name="Douillard F.P."/>
            <person name="Paul Ross R."/>
            <person name="Yang R."/>
            <person name="Briner A.E."/>
            <person name="Felis G.E."/>
            <person name="de Vos W.M."/>
            <person name="Barrangou R."/>
            <person name="Klaenhammer T.R."/>
            <person name="Caufield P.W."/>
            <person name="Cui Y."/>
            <person name="Zhang H."/>
            <person name="O'Toole P.W."/>
        </authorList>
    </citation>
    <scope>NUCLEOTIDE SEQUENCE [LARGE SCALE GENOMIC DNA]</scope>
    <source>
        <strain evidence="6 7">DSM 14421</strain>
    </source>
</reference>
<comment type="caution">
    <text evidence="6">The sequence shown here is derived from an EMBL/GenBank/DDBJ whole genome shotgun (WGS) entry which is preliminary data.</text>
</comment>
<evidence type="ECO:0000256" key="3">
    <source>
        <dbReference type="ARBA" id="ARBA00023125"/>
    </source>
</evidence>
<dbReference type="GO" id="GO:0003700">
    <property type="term" value="F:DNA-binding transcription factor activity"/>
    <property type="evidence" value="ECO:0007669"/>
    <property type="project" value="InterPro"/>
</dbReference>
<evidence type="ECO:0000256" key="4">
    <source>
        <dbReference type="ARBA" id="ARBA00023163"/>
    </source>
</evidence>
<name>A0A0R1S122_9LACO</name>
<evidence type="ECO:0000313" key="7">
    <source>
        <dbReference type="Proteomes" id="UP000052013"/>
    </source>
</evidence>
<keyword evidence="3" id="KW-0238">DNA-binding</keyword>
<dbReference type="SUPFAM" id="SSF46785">
    <property type="entry name" value="Winged helix' DNA-binding domain"/>
    <property type="match status" value="1"/>
</dbReference>
<dbReference type="Gene3D" id="1.10.10.10">
    <property type="entry name" value="Winged helix-like DNA-binding domain superfamily/Winged helix DNA-binding domain"/>
    <property type="match status" value="1"/>
</dbReference>
<feature type="domain" description="HTH lysR-type" evidence="5">
    <location>
        <begin position="1"/>
        <end position="58"/>
    </location>
</feature>
<dbReference type="InterPro" id="IPR000847">
    <property type="entry name" value="LysR_HTH_N"/>
</dbReference>
<dbReference type="PATRIC" id="fig|1423739.3.peg.1827"/>
<dbReference type="EMBL" id="AZEY01000105">
    <property type="protein sequence ID" value="KRL62877.1"/>
    <property type="molecule type" value="Genomic_DNA"/>
</dbReference>
<accession>A0A0R1S122</accession>
<keyword evidence="2" id="KW-0805">Transcription regulation</keyword>
<dbReference type="InterPro" id="IPR036388">
    <property type="entry name" value="WH-like_DNA-bd_sf"/>
</dbReference>
<dbReference type="GO" id="GO:0032993">
    <property type="term" value="C:protein-DNA complex"/>
    <property type="evidence" value="ECO:0007669"/>
    <property type="project" value="TreeGrafter"/>
</dbReference>